<organism evidence="10 11">
    <name type="scientific">[Empedobacter] haloabium</name>
    <dbReference type="NCBI Taxonomy" id="592317"/>
    <lineage>
        <taxon>Bacteria</taxon>
        <taxon>Pseudomonadati</taxon>
        <taxon>Pseudomonadota</taxon>
        <taxon>Betaproteobacteria</taxon>
        <taxon>Burkholderiales</taxon>
        <taxon>Oxalobacteraceae</taxon>
        <taxon>Telluria group</taxon>
        <taxon>Telluria group incertae sedis</taxon>
    </lineage>
</organism>
<dbReference type="Pfam" id="PF05649">
    <property type="entry name" value="Peptidase_M13_N"/>
    <property type="match status" value="1"/>
</dbReference>
<keyword evidence="7" id="KW-0732">Signal</keyword>
<feature type="domain" description="Peptidase M13 C-terminal" evidence="8">
    <location>
        <begin position="475"/>
        <end position="671"/>
    </location>
</feature>
<comment type="cofactor">
    <cofactor evidence="1">
        <name>Zn(2+)</name>
        <dbReference type="ChEBI" id="CHEBI:29105"/>
    </cofactor>
</comment>
<dbReference type="Proteomes" id="UP000321323">
    <property type="component" value="Chromosome"/>
</dbReference>
<evidence type="ECO:0000259" key="8">
    <source>
        <dbReference type="Pfam" id="PF01431"/>
    </source>
</evidence>
<dbReference type="GO" id="GO:0016787">
    <property type="term" value="F:hydrolase activity"/>
    <property type="evidence" value="ECO:0007669"/>
    <property type="project" value="UniProtKB-KW"/>
</dbReference>
<evidence type="ECO:0000256" key="1">
    <source>
        <dbReference type="ARBA" id="ARBA00001947"/>
    </source>
</evidence>
<dbReference type="InterPro" id="IPR024079">
    <property type="entry name" value="MetalloPept_cat_dom_sf"/>
</dbReference>
<name>A0ABZ1UQ42_9BURK</name>
<evidence type="ECO:0000256" key="4">
    <source>
        <dbReference type="ARBA" id="ARBA00022801"/>
    </source>
</evidence>
<protein>
    <submittedName>
        <fullName evidence="10">M13 family metallopeptidase</fullName>
        <ecNumber evidence="10">3.4.24.-</ecNumber>
    </submittedName>
</protein>
<feature type="signal peptide" evidence="7">
    <location>
        <begin position="1"/>
        <end position="32"/>
    </location>
</feature>
<dbReference type="InterPro" id="IPR042089">
    <property type="entry name" value="Peptidase_M13_dom_2"/>
</dbReference>
<dbReference type="InterPro" id="IPR000718">
    <property type="entry name" value="Peptidase_M13"/>
</dbReference>
<keyword evidence="6" id="KW-0482">Metalloprotease</keyword>
<dbReference type="PANTHER" id="PTHR11733">
    <property type="entry name" value="ZINC METALLOPROTEASE FAMILY M13 NEPRILYSIN-RELATED"/>
    <property type="match status" value="1"/>
</dbReference>
<gene>
    <name evidence="10" type="ORF">E7V67_006100</name>
</gene>
<dbReference type="SUPFAM" id="SSF55486">
    <property type="entry name" value="Metalloproteases ('zincins'), catalytic domain"/>
    <property type="match status" value="1"/>
</dbReference>
<dbReference type="PROSITE" id="PS51885">
    <property type="entry name" value="NEPRILYSIN"/>
    <property type="match status" value="1"/>
</dbReference>
<sequence length="674" mass="74667">MSVIPAFSRRRACLSLAALALCTALSVASATASSQVLPGDDFYAYANGDWLAATTIPPDRDGWGADYAVSAETDRRVARLIEQASAREATGDVRRVVDYYRAFMDEAGIEARGTAPLRPLLEEIAAIRDRHQLARALGASLRADVDPLNATNFQTENLFGLWVAQGLTDPDNYVPYLLQGGLGLPDRSYYLERGARMAQLRRAYHGHVASMLRLAGYADTQARAARVVELERQLARAHASREASADVQKANNPWTARDFATRAPGMDWPAFFDAAGLAGQPRFIVYHPGAVKGAAALVAQAPLQAWRDWLAFHAVNRYGGKLPRAFVEQRFAFYGRTLEGTPQLSERRRRALAAVNDALPEAVGRMYVETHFPPEAKARVQQMVGNIVAAFRRRIEQLDWMAPSTKREAQAKLDALYVGVGYPEKWMGYEGLVIRPDDAFGNAVRSEQFHYRRQLAKLGTKVDPTEWSMPPQEVNAVNMPMQNALNFPAAILQPPYFDPDAPDARNYGGIGATIGHEISHSFDDQGAQFDAKGRLRDWWTPADAAHFKRASARLVAQYDAYRAFPDLKLNGQLTLSENLADLAGLAAALDGFHASLGEGNATAAADREFFLGYAQSWRSMTREAALRNEIATDGHAPPKWRTYTVRNLDAWYRAFDVQPGQALYLPPEQRVRVW</sequence>
<evidence type="ECO:0000256" key="6">
    <source>
        <dbReference type="ARBA" id="ARBA00023049"/>
    </source>
</evidence>
<keyword evidence="3" id="KW-0479">Metal-binding</keyword>
<evidence type="ECO:0000259" key="9">
    <source>
        <dbReference type="Pfam" id="PF05649"/>
    </source>
</evidence>
<evidence type="ECO:0000313" key="10">
    <source>
        <dbReference type="EMBL" id="WUR14677.1"/>
    </source>
</evidence>
<dbReference type="Pfam" id="PF01431">
    <property type="entry name" value="Peptidase_M13"/>
    <property type="match status" value="1"/>
</dbReference>
<feature type="chain" id="PRO_5046056419" evidence="7">
    <location>
        <begin position="33"/>
        <end position="674"/>
    </location>
</feature>
<accession>A0ABZ1UQ42</accession>
<dbReference type="Gene3D" id="1.10.1380.10">
    <property type="entry name" value="Neutral endopeptidase , domain2"/>
    <property type="match status" value="1"/>
</dbReference>
<evidence type="ECO:0000256" key="2">
    <source>
        <dbReference type="ARBA" id="ARBA00022670"/>
    </source>
</evidence>
<keyword evidence="4 10" id="KW-0378">Hydrolase</keyword>
<feature type="domain" description="Peptidase M13 N-terminal" evidence="9">
    <location>
        <begin position="38"/>
        <end position="423"/>
    </location>
</feature>
<dbReference type="InterPro" id="IPR018497">
    <property type="entry name" value="Peptidase_M13_C"/>
</dbReference>
<reference evidence="10 11" key="1">
    <citation type="journal article" date="2019" name="Int. J. Syst. Evol. Microbiol.">
        <title>The Draft Whole-Genome Sequence of the Antibiotic Producer Empedobacter haloabium ATCC 31962 Provides Indications for Its Taxonomic Reclassification.</title>
        <authorList>
            <person name="Miess H."/>
            <person name="Arlt P."/>
            <person name="Apel A.K."/>
            <person name="Weber T."/>
            <person name="Nieselt K."/>
            <person name="Hanssen F."/>
            <person name="Czemmel S."/>
            <person name="Nahnsen S."/>
            <person name="Gross H."/>
        </authorList>
    </citation>
    <scope>NUCLEOTIDE SEQUENCE [LARGE SCALE GENOMIC DNA]</scope>
    <source>
        <strain evidence="10 11">ATCC 31962</strain>
    </source>
</reference>
<dbReference type="EC" id="3.4.24.-" evidence="10"/>
<evidence type="ECO:0000256" key="5">
    <source>
        <dbReference type="ARBA" id="ARBA00022833"/>
    </source>
</evidence>
<evidence type="ECO:0000256" key="7">
    <source>
        <dbReference type="SAM" id="SignalP"/>
    </source>
</evidence>
<proteinExistence type="predicted"/>
<dbReference type="PANTHER" id="PTHR11733:SF211">
    <property type="entry name" value="OLIGOPEPTIDASE LIPOPROTEIN M13 FAMILY"/>
    <property type="match status" value="1"/>
</dbReference>
<dbReference type="EMBL" id="CP136508">
    <property type="protein sequence ID" value="WUR14677.1"/>
    <property type="molecule type" value="Genomic_DNA"/>
</dbReference>
<evidence type="ECO:0000313" key="11">
    <source>
        <dbReference type="Proteomes" id="UP000321323"/>
    </source>
</evidence>
<dbReference type="PRINTS" id="PR00786">
    <property type="entry name" value="NEPRILYSIN"/>
</dbReference>
<keyword evidence="5" id="KW-0862">Zinc</keyword>
<dbReference type="Gene3D" id="3.40.390.10">
    <property type="entry name" value="Collagenase (Catalytic Domain)"/>
    <property type="match status" value="1"/>
</dbReference>
<keyword evidence="2" id="KW-0645">Protease</keyword>
<keyword evidence="11" id="KW-1185">Reference proteome</keyword>
<dbReference type="CDD" id="cd08662">
    <property type="entry name" value="M13"/>
    <property type="match status" value="1"/>
</dbReference>
<evidence type="ECO:0000256" key="3">
    <source>
        <dbReference type="ARBA" id="ARBA00022723"/>
    </source>
</evidence>
<dbReference type="InterPro" id="IPR008753">
    <property type="entry name" value="Peptidase_M13_N"/>
</dbReference>